<reference evidence="1 2" key="1">
    <citation type="submission" date="2014-03" db="EMBL/GenBank/DDBJ databases">
        <title>Genomics of Bifidobacteria.</title>
        <authorList>
            <person name="Ventura M."/>
            <person name="Milani C."/>
            <person name="Lugli G.A."/>
        </authorList>
    </citation>
    <scope>NUCLEOTIDE SEQUENCE [LARGE SCALE GENOMIC DNA]</scope>
    <source>
        <strain evidence="1 2">LMG 11586</strain>
    </source>
</reference>
<dbReference type="AlphaFoldDB" id="A0A087APQ9"/>
<sequence>MVLVAQREAPFEQPGVERRHAPHARHRHEQLAAHRADPGLHAALLVARVRVAEHVFEPVMRLERLEQARQPHPFEHPAAHARGVVEHDPRRHAAQPLEDVAKRLARALRVLPGHQLARPDVRIREIQHEPAHARHLAPEPDVDLAEIGLRLARMPHQVEVAGLALRGELAPQLRDLPRHGRQRHLRPVLVTQTLPYPGRGMPLLAPRAAILREPLLDHRHVTVDDRLRVFPLDRRPGRQIPRLQVLAHRRLADVLAARYRRDRLAVHPATANRLDFGHADHNLSGPP</sequence>
<evidence type="ECO:0000313" key="1">
    <source>
        <dbReference type="EMBL" id="KFI60759.1"/>
    </source>
</evidence>
<protein>
    <submittedName>
        <fullName evidence="1">Uncharacterized protein</fullName>
    </submittedName>
</protein>
<accession>A0A087APQ9</accession>
<evidence type="ECO:0000313" key="2">
    <source>
        <dbReference type="Proteomes" id="UP000029046"/>
    </source>
</evidence>
<keyword evidence="2" id="KW-1185">Reference proteome</keyword>
<name>A0A087APQ9_9BIFI</name>
<dbReference type="Proteomes" id="UP000029046">
    <property type="component" value="Unassembled WGS sequence"/>
</dbReference>
<organism evidence="1 2">
    <name type="scientific">Bifidobacterium pullorum subsp. gallinarum</name>
    <dbReference type="NCBI Taxonomy" id="78344"/>
    <lineage>
        <taxon>Bacteria</taxon>
        <taxon>Bacillati</taxon>
        <taxon>Actinomycetota</taxon>
        <taxon>Actinomycetes</taxon>
        <taxon>Bifidobacteriales</taxon>
        <taxon>Bifidobacteriaceae</taxon>
        <taxon>Bifidobacterium</taxon>
    </lineage>
</organism>
<gene>
    <name evidence="1" type="ORF">BIGA_1225</name>
</gene>
<proteinExistence type="predicted"/>
<dbReference type="EMBL" id="JGYX01000003">
    <property type="protein sequence ID" value="KFI60759.1"/>
    <property type="molecule type" value="Genomic_DNA"/>
</dbReference>
<comment type="caution">
    <text evidence="1">The sequence shown here is derived from an EMBL/GenBank/DDBJ whole genome shotgun (WGS) entry which is preliminary data.</text>
</comment>